<dbReference type="Proteomes" id="UP001430953">
    <property type="component" value="Unassembled WGS sequence"/>
</dbReference>
<evidence type="ECO:0000256" key="1">
    <source>
        <dbReference type="SAM" id="MobiDB-lite"/>
    </source>
</evidence>
<dbReference type="AlphaFoldDB" id="A0AAW2FBF3"/>
<name>A0AAW2FBF3_9HYME</name>
<protein>
    <submittedName>
        <fullName evidence="2">Uncharacterized protein</fullName>
    </submittedName>
</protein>
<gene>
    <name evidence="2" type="ORF">PUN28_012239</name>
</gene>
<proteinExistence type="predicted"/>
<organism evidence="2 3">
    <name type="scientific">Cardiocondyla obscurior</name>
    <dbReference type="NCBI Taxonomy" id="286306"/>
    <lineage>
        <taxon>Eukaryota</taxon>
        <taxon>Metazoa</taxon>
        <taxon>Ecdysozoa</taxon>
        <taxon>Arthropoda</taxon>
        <taxon>Hexapoda</taxon>
        <taxon>Insecta</taxon>
        <taxon>Pterygota</taxon>
        <taxon>Neoptera</taxon>
        <taxon>Endopterygota</taxon>
        <taxon>Hymenoptera</taxon>
        <taxon>Apocrita</taxon>
        <taxon>Aculeata</taxon>
        <taxon>Formicoidea</taxon>
        <taxon>Formicidae</taxon>
        <taxon>Myrmicinae</taxon>
        <taxon>Cardiocondyla</taxon>
    </lineage>
</organism>
<accession>A0AAW2FBF3</accession>
<feature type="region of interest" description="Disordered" evidence="1">
    <location>
        <begin position="97"/>
        <end position="120"/>
    </location>
</feature>
<evidence type="ECO:0000313" key="3">
    <source>
        <dbReference type="Proteomes" id="UP001430953"/>
    </source>
</evidence>
<reference evidence="2 3" key="1">
    <citation type="submission" date="2023-03" db="EMBL/GenBank/DDBJ databases">
        <title>High recombination rates correlate with genetic variation in Cardiocondyla obscurior ants.</title>
        <authorList>
            <person name="Errbii M."/>
        </authorList>
    </citation>
    <scope>NUCLEOTIDE SEQUENCE [LARGE SCALE GENOMIC DNA]</scope>
    <source>
        <strain evidence="2">Alpha-2009</strain>
        <tissue evidence="2">Whole body</tissue>
    </source>
</reference>
<sequence length="120" mass="13828">MVSNILIKLALTRTSYNGKKTNIKIKICYIYTKSRYKRETHVVTFAKLKKSTYKLFINNAQNTTFCNTDATYRAPFYVLSSSTPTYANAVRRARCEGPLTNNENKASGGQWRRERRTSGR</sequence>
<keyword evidence="3" id="KW-1185">Reference proteome</keyword>
<evidence type="ECO:0000313" key="2">
    <source>
        <dbReference type="EMBL" id="KAL0112832.1"/>
    </source>
</evidence>
<comment type="caution">
    <text evidence="2">The sequence shown here is derived from an EMBL/GenBank/DDBJ whole genome shotgun (WGS) entry which is preliminary data.</text>
</comment>
<dbReference type="EMBL" id="JADYXP020000012">
    <property type="protein sequence ID" value="KAL0112832.1"/>
    <property type="molecule type" value="Genomic_DNA"/>
</dbReference>